<evidence type="ECO:0000259" key="1">
    <source>
        <dbReference type="PROSITE" id="PS50943"/>
    </source>
</evidence>
<dbReference type="SMART" id="SM00530">
    <property type="entry name" value="HTH_XRE"/>
    <property type="match status" value="1"/>
</dbReference>
<dbReference type="Proteomes" id="UP000182798">
    <property type="component" value="Unassembled WGS sequence"/>
</dbReference>
<evidence type="ECO:0000313" key="3">
    <source>
        <dbReference type="Proteomes" id="UP000182798"/>
    </source>
</evidence>
<reference evidence="3" key="1">
    <citation type="submission" date="2016-09" db="EMBL/GenBank/DDBJ databases">
        <title>Genome Sequence of Bathymodiolus thermophilus sulfur-oxidizing gill endosymbiont.</title>
        <authorList>
            <person name="Ponnudurai R."/>
            <person name="Kleiner M."/>
            <person name="Sayavedra L."/>
            <person name="Thuermer A."/>
            <person name="Felbeck H."/>
            <person name="Schlueter R."/>
            <person name="Schweder T."/>
            <person name="Markert S."/>
        </authorList>
    </citation>
    <scope>NUCLEOTIDE SEQUENCE [LARGE SCALE GENOMIC DNA]</scope>
    <source>
        <strain evidence="3">BAT/CrabSpa'14</strain>
    </source>
</reference>
<gene>
    <name evidence="2" type="ORF">BGC33_03505</name>
</gene>
<organism evidence="2 3">
    <name type="scientific">Bathymodiolus thermophilus thioautotrophic gill symbiont</name>
    <dbReference type="NCBI Taxonomy" id="2360"/>
    <lineage>
        <taxon>Bacteria</taxon>
        <taxon>Pseudomonadati</taxon>
        <taxon>Pseudomonadota</taxon>
        <taxon>Gammaproteobacteria</taxon>
        <taxon>sulfur-oxidizing symbionts</taxon>
    </lineage>
</organism>
<name>A0A1J5UJG9_9GAMM</name>
<dbReference type="AlphaFoldDB" id="A0A1J5UJG9"/>
<dbReference type="EMBL" id="MIQH01000682">
    <property type="protein sequence ID" value="OIR24415.1"/>
    <property type="molecule type" value="Genomic_DNA"/>
</dbReference>
<dbReference type="RefSeq" id="WP_071564678.1">
    <property type="nucleotide sequence ID" value="NZ_MIQH01000682.1"/>
</dbReference>
<dbReference type="CDD" id="cd00093">
    <property type="entry name" value="HTH_XRE"/>
    <property type="match status" value="1"/>
</dbReference>
<sequence length="78" mass="8955">MKDFTTKFNLILKNEDMTPTKMSEISGITRTAASDYKIGRSIPSVQNLIKIINAFPKYTLYILDLDARELPQQTFLKN</sequence>
<dbReference type="Pfam" id="PF01381">
    <property type="entry name" value="HTH_3"/>
    <property type="match status" value="1"/>
</dbReference>
<protein>
    <recommendedName>
        <fullName evidence="1">HTH cro/C1-type domain-containing protein</fullName>
    </recommendedName>
</protein>
<evidence type="ECO:0000313" key="2">
    <source>
        <dbReference type="EMBL" id="OIR24415.1"/>
    </source>
</evidence>
<proteinExistence type="predicted"/>
<dbReference type="Gene3D" id="1.10.260.40">
    <property type="entry name" value="lambda repressor-like DNA-binding domains"/>
    <property type="match status" value="1"/>
</dbReference>
<feature type="domain" description="HTH cro/C1-type" evidence="1">
    <location>
        <begin position="13"/>
        <end position="62"/>
    </location>
</feature>
<accession>A0A1J5UJG9</accession>
<comment type="caution">
    <text evidence="2">The sequence shown here is derived from an EMBL/GenBank/DDBJ whole genome shotgun (WGS) entry which is preliminary data.</text>
</comment>
<dbReference type="InterPro" id="IPR001387">
    <property type="entry name" value="Cro/C1-type_HTH"/>
</dbReference>
<dbReference type="InterPro" id="IPR010982">
    <property type="entry name" value="Lambda_DNA-bd_dom_sf"/>
</dbReference>
<dbReference type="GO" id="GO:0003677">
    <property type="term" value="F:DNA binding"/>
    <property type="evidence" value="ECO:0007669"/>
    <property type="project" value="InterPro"/>
</dbReference>
<dbReference type="PROSITE" id="PS50943">
    <property type="entry name" value="HTH_CROC1"/>
    <property type="match status" value="1"/>
</dbReference>
<dbReference type="SUPFAM" id="SSF47413">
    <property type="entry name" value="lambda repressor-like DNA-binding domains"/>
    <property type="match status" value="1"/>
</dbReference>
<dbReference type="OrthoDB" id="3831186at2"/>